<dbReference type="Proteomes" id="UP000027195">
    <property type="component" value="Unassembled WGS sequence"/>
</dbReference>
<feature type="transmembrane region" description="Helical" evidence="1">
    <location>
        <begin position="49"/>
        <end position="72"/>
    </location>
</feature>
<name>A0A067LT10_BOTB1</name>
<keyword evidence="1" id="KW-1133">Transmembrane helix</keyword>
<dbReference type="HOGENOM" id="CLU_044614_3_1_1"/>
<feature type="transmembrane region" description="Helical" evidence="1">
    <location>
        <begin position="159"/>
        <end position="180"/>
    </location>
</feature>
<keyword evidence="1" id="KW-0812">Transmembrane</keyword>
<evidence type="ECO:0008006" key="4">
    <source>
        <dbReference type="Google" id="ProtNLM"/>
    </source>
</evidence>
<proteinExistence type="predicted"/>
<feature type="transmembrane region" description="Helical" evidence="1">
    <location>
        <begin position="92"/>
        <end position="111"/>
    </location>
</feature>
<dbReference type="InParanoid" id="A0A067LT10"/>
<reference evidence="3" key="1">
    <citation type="journal article" date="2014" name="Proc. Natl. Acad. Sci. U.S.A.">
        <title>Extensive sampling of basidiomycete genomes demonstrates inadequacy of the white-rot/brown-rot paradigm for wood decay fungi.</title>
        <authorList>
            <person name="Riley R."/>
            <person name="Salamov A.A."/>
            <person name="Brown D.W."/>
            <person name="Nagy L.G."/>
            <person name="Floudas D."/>
            <person name="Held B.W."/>
            <person name="Levasseur A."/>
            <person name="Lombard V."/>
            <person name="Morin E."/>
            <person name="Otillar R."/>
            <person name="Lindquist E.A."/>
            <person name="Sun H."/>
            <person name="LaButti K.M."/>
            <person name="Schmutz J."/>
            <person name="Jabbour D."/>
            <person name="Luo H."/>
            <person name="Baker S.E."/>
            <person name="Pisabarro A.G."/>
            <person name="Walton J.D."/>
            <person name="Blanchette R.A."/>
            <person name="Henrissat B."/>
            <person name="Martin F."/>
            <person name="Cullen D."/>
            <person name="Hibbett D.S."/>
            <person name="Grigoriev I.V."/>
        </authorList>
    </citation>
    <scope>NUCLEOTIDE SEQUENCE [LARGE SCALE GENOMIC DNA]</scope>
    <source>
        <strain evidence="3">FD-172 SS1</strain>
    </source>
</reference>
<gene>
    <name evidence="2" type="ORF">BOTBODRAFT_181641</name>
</gene>
<evidence type="ECO:0000313" key="2">
    <source>
        <dbReference type="EMBL" id="KDQ06403.1"/>
    </source>
</evidence>
<dbReference type="OrthoDB" id="3357408at2759"/>
<dbReference type="STRING" id="930990.A0A067LT10"/>
<dbReference type="EMBL" id="KL198138">
    <property type="protein sequence ID" value="KDQ06403.1"/>
    <property type="molecule type" value="Genomic_DNA"/>
</dbReference>
<feature type="transmembrane region" description="Helical" evidence="1">
    <location>
        <begin position="123"/>
        <end position="147"/>
    </location>
</feature>
<keyword evidence="3" id="KW-1185">Reference proteome</keyword>
<dbReference type="AlphaFoldDB" id="A0A067LT10"/>
<feature type="transmembrane region" description="Helical" evidence="1">
    <location>
        <begin position="201"/>
        <end position="227"/>
    </location>
</feature>
<evidence type="ECO:0000313" key="3">
    <source>
        <dbReference type="Proteomes" id="UP000027195"/>
    </source>
</evidence>
<organism evidence="2 3">
    <name type="scientific">Botryobasidium botryosum (strain FD-172 SS1)</name>
    <dbReference type="NCBI Taxonomy" id="930990"/>
    <lineage>
        <taxon>Eukaryota</taxon>
        <taxon>Fungi</taxon>
        <taxon>Dikarya</taxon>
        <taxon>Basidiomycota</taxon>
        <taxon>Agaricomycotina</taxon>
        <taxon>Agaricomycetes</taxon>
        <taxon>Cantharellales</taxon>
        <taxon>Botryobasidiaceae</taxon>
        <taxon>Botryobasidium</taxon>
    </lineage>
</organism>
<sequence>MASDSDFVDVLTTFIAIFAEIFLYGIYALLFFVCLWVMLFRNNAPNWKLITPLVTMFIVSTAHFAVALYAIIEAFVQLPSSKDGHIQDSAVIAAYGLYNVLSFIGDGIVIYRYHVICDSGFKIVVLPIMLFLANTSLGIYSTASLAFEQGPFWTTAQHFTLATLCSSLVLNTVCTGLITHRIWASTRIISPAIGSRHAAKCYAVLAIIVESAAIWTISTAVVIGTYVGHAPHAVVISFEINVQIVVRSPLSSKLPASISELDSLRPSASSRH</sequence>
<protein>
    <recommendedName>
        <fullName evidence="4">Integral membrane protein</fullName>
    </recommendedName>
</protein>
<feature type="transmembrane region" description="Helical" evidence="1">
    <location>
        <begin position="12"/>
        <end position="37"/>
    </location>
</feature>
<evidence type="ECO:0000256" key="1">
    <source>
        <dbReference type="SAM" id="Phobius"/>
    </source>
</evidence>
<accession>A0A067LT10</accession>
<keyword evidence="1" id="KW-0472">Membrane</keyword>